<dbReference type="PROSITE" id="PS00028">
    <property type="entry name" value="ZINC_FINGER_C2H2_1"/>
    <property type="match status" value="3"/>
</dbReference>
<evidence type="ECO:0000259" key="11">
    <source>
        <dbReference type="PROSITE" id="PS50157"/>
    </source>
</evidence>
<evidence type="ECO:0000256" key="1">
    <source>
        <dbReference type="ARBA" id="ARBA00004123"/>
    </source>
</evidence>
<evidence type="ECO:0000256" key="4">
    <source>
        <dbReference type="ARBA" id="ARBA00022771"/>
    </source>
</evidence>
<dbReference type="Gene3D" id="3.30.160.60">
    <property type="entry name" value="Classic Zinc Finger"/>
    <property type="match status" value="2"/>
</dbReference>
<feature type="domain" description="C2H2-type" evidence="11">
    <location>
        <begin position="1013"/>
        <end position="1035"/>
    </location>
</feature>
<evidence type="ECO:0000256" key="7">
    <source>
        <dbReference type="ARBA" id="ARBA00023242"/>
    </source>
</evidence>
<evidence type="ECO:0000313" key="13">
    <source>
        <dbReference type="RefSeq" id="XP_046601308.1"/>
    </source>
</evidence>
<keyword evidence="5" id="KW-0862">Zinc</keyword>
<accession>A0ABM3GM10</accession>
<proteinExistence type="inferred from homology"/>
<feature type="domain" description="C2H2-type" evidence="11">
    <location>
        <begin position="976"/>
        <end position="1004"/>
    </location>
</feature>
<dbReference type="Proteomes" id="UP000829291">
    <property type="component" value="Chromosome 1"/>
</dbReference>
<dbReference type="InterPro" id="IPR050527">
    <property type="entry name" value="Snail/Krueppel_Znf"/>
</dbReference>
<keyword evidence="6" id="KW-0238">DNA-binding</keyword>
<evidence type="ECO:0000256" key="8">
    <source>
        <dbReference type="ARBA" id="ARBA00037948"/>
    </source>
</evidence>
<keyword evidence="3" id="KW-0677">Repeat</keyword>
<name>A0ABM3GM10_NEOLC</name>
<evidence type="ECO:0000313" key="12">
    <source>
        <dbReference type="Proteomes" id="UP000829291"/>
    </source>
</evidence>
<evidence type="ECO:0000256" key="2">
    <source>
        <dbReference type="ARBA" id="ARBA00022723"/>
    </source>
</evidence>
<protein>
    <submittedName>
        <fullName evidence="13">Uncharacterized protein LOC107228213 isoform X1</fullName>
    </submittedName>
</protein>
<dbReference type="RefSeq" id="XP_046601308.1">
    <property type="nucleotide sequence ID" value="XM_046745352.1"/>
</dbReference>
<feature type="compositionally biased region" description="Polar residues" evidence="10">
    <location>
        <begin position="254"/>
        <end position="270"/>
    </location>
</feature>
<evidence type="ECO:0000256" key="10">
    <source>
        <dbReference type="SAM" id="MobiDB-lite"/>
    </source>
</evidence>
<comment type="subcellular location">
    <subcellularLocation>
        <location evidence="1">Nucleus</location>
    </subcellularLocation>
</comment>
<organism evidence="12 13">
    <name type="scientific">Neodiprion lecontei</name>
    <name type="common">Redheaded pine sawfly</name>
    <dbReference type="NCBI Taxonomy" id="441921"/>
    <lineage>
        <taxon>Eukaryota</taxon>
        <taxon>Metazoa</taxon>
        <taxon>Ecdysozoa</taxon>
        <taxon>Arthropoda</taxon>
        <taxon>Hexapoda</taxon>
        <taxon>Insecta</taxon>
        <taxon>Pterygota</taxon>
        <taxon>Neoptera</taxon>
        <taxon>Endopterygota</taxon>
        <taxon>Hymenoptera</taxon>
        <taxon>Tenthredinoidea</taxon>
        <taxon>Diprionidae</taxon>
        <taxon>Diprioninae</taxon>
        <taxon>Neodiprion</taxon>
    </lineage>
</organism>
<feature type="domain" description="C2H2-type" evidence="11">
    <location>
        <begin position="1068"/>
        <end position="1086"/>
    </location>
</feature>
<keyword evidence="7" id="KW-0539">Nucleus</keyword>
<comment type="similarity">
    <text evidence="8">Belongs to the snail C2H2-type zinc-finger protein family.</text>
</comment>
<dbReference type="GeneID" id="107228213"/>
<dbReference type="PANTHER" id="PTHR24388">
    <property type="entry name" value="ZINC FINGER PROTEIN"/>
    <property type="match status" value="1"/>
</dbReference>
<dbReference type="SMART" id="SM00355">
    <property type="entry name" value="ZnF_C2H2"/>
    <property type="match status" value="4"/>
</dbReference>
<dbReference type="InterPro" id="IPR013087">
    <property type="entry name" value="Znf_C2H2_type"/>
</dbReference>
<feature type="region of interest" description="Disordered" evidence="10">
    <location>
        <begin position="244"/>
        <end position="275"/>
    </location>
</feature>
<evidence type="ECO:0000256" key="5">
    <source>
        <dbReference type="ARBA" id="ARBA00022833"/>
    </source>
</evidence>
<reference evidence="13" key="1">
    <citation type="submission" date="2025-08" db="UniProtKB">
        <authorList>
            <consortium name="RefSeq"/>
        </authorList>
    </citation>
    <scope>IDENTIFICATION</scope>
    <source>
        <tissue evidence="13">Thorax and Abdomen</tissue>
    </source>
</reference>
<evidence type="ECO:0000256" key="9">
    <source>
        <dbReference type="PROSITE-ProRule" id="PRU00042"/>
    </source>
</evidence>
<evidence type="ECO:0000256" key="6">
    <source>
        <dbReference type="ARBA" id="ARBA00023125"/>
    </source>
</evidence>
<dbReference type="SUPFAM" id="SSF57667">
    <property type="entry name" value="beta-beta-alpha zinc fingers"/>
    <property type="match status" value="1"/>
</dbReference>
<feature type="domain" description="C2H2-type" evidence="11">
    <location>
        <begin position="1040"/>
        <end position="1063"/>
    </location>
</feature>
<dbReference type="PANTHER" id="PTHR24388:SF54">
    <property type="entry name" value="PROTEIN ESCARGOT"/>
    <property type="match status" value="1"/>
</dbReference>
<evidence type="ECO:0000256" key="3">
    <source>
        <dbReference type="ARBA" id="ARBA00022737"/>
    </source>
</evidence>
<dbReference type="PROSITE" id="PS50157">
    <property type="entry name" value="ZINC_FINGER_C2H2_2"/>
    <property type="match status" value="4"/>
</dbReference>
<keyword evidence="2" id="KW-0479">Metal-binding</keyword>
<keyword evidence="12" id="KW-1185">Reference proteome</keyword>
<gene>
    <name evidence="13" type="primary">LOC107228213</name>
</gene>
<keyword evidence="4 9" id="KW-0863">Zinc-finger</keyword>
<dbReference type="InterPro" id="IPR036236">
    <property type="entry name" value="Znf_C2H2_sf"/>
</dbReference>
<sequence length="1098" mass="125823">MNTSAVNDKAKKTFSPKHILLTLKKNPGHSHMSAVISPIDKNRDAKVSGRKLLKMKKNICEPVSEGVRSIVLKDVGNLDESNIADLSLPKITQISRSNKRLPSIERSFALDKGLFTESQFLHKCTNMLHEQQRLDIFFNKSVKMNTNDSKCRTLQLTLNKHSRFIPNILKSTKIIDGTFSSITDPTESDNASVMKCNEASEHSEDQVMKKRKRKQVLRPLNLKRHQSKINQTFAKKKKINLSLPKFRDNRNLTEDSNSTAPDVNPKNISEQDVESEFSKPKKGYLAITEELMPDSIYCDELHTANLEVLCKTGNLSNDSDGASTRIDQSVEKIFEEFKEPDYKNYIASEDLHFDIDEMDKLLSSDVNSLLLESSAIVQPSTNIIEYDVNGNDIVRHCREFENRYNKSTQEQDSSRKITHCYNNELEMPINTFTKIIHSDNLDDSYSNTFDCDWDFEFDDDFQEFQQGLEKPTFSTYIGSEPEIGEVNYTKTSNAALPITDELNSSAISLVVSNKVPDNVFSDEFNEQSLDSLQSNDDRMKQLLDSNSNAEKCHLNANYSSDNNNCVSLDFDTNCELFKSGNCSADKKLNTDLLEERTHKDFNALLDFKGQFLSDEECDTNGLEIENGNIEDSQPMQLGDAFLNSLQSVSDVPLQSCTFSDLHNDLSLDLEREFHANSILISNYHNSWINDTEFEKPVQIKATNTKTAGYNVKSTCVNAIENEDSMLQNVVQSEMLTSCLDTGHLNYTDSLLLNILSRRRSEHPSTCDAKVIDTDTMQSCSRCSPLWMIRKRNLKKLSTSNLESLAHGPHNCMDLLPLISHRSISEMSYKNAQPFKSGKNSDDIHRLPLKNHSDVSRFHSTKRFYSKISGYQTGKNASHFNFTKELNVTYRHFIPSSNESLNHQDLLEGQSISCTVSSLEKLRSTHELVTNLEKPSQVGKIRYRYSYSRSWFLQYLQAARNNSKRKSNKQIDDTARMPCPYCDKTYKSDVTLDNHVKDIHRYRPSQFIYKNKKYVCDKCSKEYVMSAAIAKHFKLHEDYSLTCRQCKEHFSEKKFLLRHINDYHLIQEFHCSSCNRKFTRKKEYTRHLNECEGCEDSSS</sequence>